<dbReference type="Gene3D" id="2.30.29.30">
    <property type="entry name" value="Pleckstrin-homology domain (PH domain)/Phosphotyrosine-binding domain (PTB)"/>
    <property type="match status" value="1"/>
</dbReference>
<dbReference type="SMART" id="SM01145">
    <property type="entry name" value="DUF1041"/>
    <property type="match status" value="1"/>
</dbReference>
<evidence type="ECO:0000259" key="13">
    <source>
        <dbReference type="PROSITE" id="PS50003"/>
    </source>
</evidence>
<dbReference type="GO" id="GO:1990504">
    <property type="term" value="P:dense core granule exocytosis"/>
    <property type="evidence" value="ECO:0007669"/>
    <property type="project" value="InterPro"/>
</dbReference>
<dbReference type="PROSITE" id="PS50004">
    <property type="entry name" value="C2"/>
    <property type="match status" value="1"/>
</dbReference>
<evidence type="ECO:0000259" key="15">
    <source>
        <dbReference type="PROSITE" id="PS51258"/>
    </source>
</evidence>
<feature type="compositionally biased region" description="Low complexity" evidence="12">
    <location>
        <begin position="46"/>
        <end position="64"/>
    </location>
</feature>
<protein>
    <submittedName>
        <fullName evidence="16">Ca2+-dependent activator protein for secretion b</fullName>
    </submittedName>
</protein>
<dbReference type="Ensembl" id="ENSCCRT00010055649.1">
    <property type="protein sequence ID" value="ENSCCRP00010050780.1"/>
    <property type="gene ID" value="ENSCCRG00010014704.1"/>
</dbReference>
<dbReference type="GO" id="GO:0015031">
    <property type="term" value="P:protein transport"/>
    <property type="evidence" value="ECO:0007669"/>
    <property type="project" value="UniProtKB-KW"/>
</dbReference>
<feature type="compositionally biased region" description="Acidic residues" evidence="12">
    <location>
        <begin position="1"/>
        <end position="19"/>
    </location>
</feature>
<dbReference type="SMART" id="SM00233">
    <property type="entry name" value="PH"/>
    <property type="match status" value="1"/>
</dbReference>
<evidence type="ECO:0000256" key="12">
    <source>
        <dbReference type="SAM" id="MobiDB-lite"/>
    </source>
</evidence>
<sequence length="1254" mass="142295">MLDPSSSEEESDGIVEEESREVMAPQSGSSRISPSRTSESSERLQPASRGSSARPSSPSPSAASEQEKEDVEKLQREEEERKKKLQLYVFVMRCIAYPFNAKQPTDMARRQLKITKQQLQTTKDRFESFLRGDTQIVADEAFINAVQSYFEVFLKSDRVAKMVQTGGLSALDCREVFKRHIEKRVRSLPEIDGLSKETVLSSWMAKFDTIYRGDEDPRKAQQRMTASAASELILSKDQLYEMFQLILGIKKFEHQLLYQACQLDNLDEQAAQIRRELDGRLQMADQIARAGKFPKFVSKEMEAMYIEELKSSVNQLMANLESMPVSKGGEFKLQKLKRGHNTSIIDMGQEDENQLSKSDVVLSFTLEVVIMEVQGLKSLAPNRIVYCTMEVEGGEKLQTDQAEASKPTWGTQGDFTTTHPLPAVKVKLFTESTGVLALEDKELGRVVLHPTPNSPKQAELHKMTVTKACPDQDLKIKLAVRMDKPQNMKACGYLWAVGKNVWKRWKKRFFVLVQVSQYTFAVCSYREKKSEPQELLQLDGYTVDYTDPQPGLDGGRAFFNAVKEGDTVIFASDDEQDRILWVQAMYRATGQSHKPVPPTQVQKLNSKGGAAAQMDAPISQFYADRAQKHGMDEFISANPCSFDHASLFEIVQRLTLDHRLNDNFACLGWFSPGQVFVLDEYCARNGVRGCHRHLCYLGDLLERADAGHMIDPTLLHYSFAFCASHVHGNRPDGLGTVTVEEKERFEEIKERLRVLLENQITNFRYCFPFGRPEGALKATLSLLERVLMKDIVTPVPQEEVKAVIRKCLEQAAQINYQRITEYAREEENVANLATPAKKLEHVIRLAELVIEVLHQNQDHHAEAAVTSTGDQSAFAWWSDLMVEHAENFLSLYGVEMDAALEIQSPESWDSFPLFQLLNDFLRTDYHLCNGKFHKHLQDLYAPLVVRYVDLMESSIAQSIHRGFERESWEPVKSLTSNLPNVNLPNVNLQIPKVPNLPVPVAGLSVNLPQMPSFSTPSWMAAIYDSDNGSGTSEDLFWKLDALQTFIRDLHWPEEEFAKHLDNRMKLMSSDMIETSVKRTRAAFESKLAKSSRSTDFRIQLSLCTMFNVMVDAKDQSAKLCAMEMGQEKQYHSQIDDLIEESVKDMISLLVAKFVAILESLLAKISRYDEGTLFSSFLSFTVKAASKYVDVPKPGMDVADGYVTFVRHSQDILRDKVNEEVYIERLFDVSKMPLPPCLTKEGPFKMWQNNEAYEG</sequence>
<accession>A0A8C1QM80</accession>
<dbReference type="InterPro" id="IPR011993">
    <property type="entry name" value="PH-like_dom_sf"/>
</dbReference>
<keyword evidence="10" id="KW-0968">Cytoplasmic vesicle</keyword>
<dbReference type="AlphaFoldDB" id="A0A8C1QM80"/>
<comment type="subcellular location">
    <subcellularLocation>
        <location evidence="1">Cytoplasmic vesicle membrane</location>
    </subcellularLocation>
    <subcellularLocation>
        <location evidence="11">Synapse</location>
    </subcellularLocation>
</comment>
<dbReference type="GO" id="GO:0046872">
    <property type="term" value="F:metal ion binding"/>
    <property type="evidence" value="ECO:0007669"/>
    <property type="project" value="UniProtKB-KW"/>
</dbReference>
<evidence type="ECO:0000256" key="2">
    <source>
        <dbReference type="ARBA" id="ARBA00022448"/>
    </source>
</evidence>
<dbReference type="Proteomes" id="UP000694427">
    <property type="component" value="Unplaced"/>
</dbReference>
<dbReference type="InterPro" id="IPR001849">
    <property type="entry name" value="PH_domain"/>
</dbReference>
<dbReference type="CDD" id="cd01234">
    <property type="entry name" value="PH_CADPS"/>
    <property type="match status" value="1"/>
</dbReference>
<keyword evidence="9" id="KW-0472">Membrane</keyword>
<name>A0A8C1QM80_CYPCA</name>
<keyword evidence="4" id="KW-0479">Metal-binding</keyword>
<dbReference type="PANTHER" id="PTHR12166:SF6">
    <property type="entry name" value="CALCIUM-DEPENDENT SECRETION ACTIVATOR 1"/>
    <property type="match status" value="1"/>
</dbReference>
<dbReference type="PROSITE" id="PS50003">
    <property type="entry name" value="PH_DOMAIN"/>
    <property type="match status" value="1"/>
</dbReference>
<feature type="domain" description="MHD1" evidence="15">
    <location>
        <begin position="894"/>
        <end position="1079"/>
    </location>
</feature>
<evidence type="ECO:0000259" key="14">
    <source>
        <dbReference type="PROSITE" id="PS50004"/>
    </source>
</evidence>
<dbReference type="GO" id="GO:0008289">
    <property type="term" value="F:lipid binding"/>
    <property type="evidence" value="ECO:0007669"/>
    <property type="project" value="UniProtKB-KW"/>
</dbReference>
<feature type="compositionally biased region" description="Low complexity" evidence="12">
    <location>
        <begin position="27"/>
        <end position="38"/>
    </location>
</feature>
<keyword evidence="5" id="KW-0106">Calcium</keyword>
<keyword evidence="17" id="KW-1185">Reference proteome</keyword>
<keyword evidence="7" id="KW-0770">Synapse</keyword>
<evidence type="ECO:0000256" key="6">
    <source>
        <dbReference type="ARBA" id="ARBA00022927"/>
    </source>
</evidence>
<keyword evidence="8" id="KW-0446">Lipid-binding</keyword>
<proteinExistence type="predicted"/>
<dbReference type="InterPro" id="IPR033227">
    <property type="entry name" value="CAPS"/>
</dbReference>
<reference evidence="16" key="1">
    <citation type="submission" date="2025-08" db="UniProtKB">
        <authorList>
            <consortium name="Ensembl"/>
        </authorList>
    </citation>
    <scope>IDENTIFICATION</scope>
</reference>
<feature type="domain" description="PH" evidence="13">
    <location>
        <begin position="487"/>
        <end position="590"/>
    </location>
</feature>
<dbReference type="GO" id="GO:0016079">
    <property type="term" value="P:synaptic vesicle exocytosis"/>
    <property type="evidence" value="ECO:0007669"/>
    <property type="project" value="InterPro"/>
</dbReference>
<dbReference type="GO" id="GO:0098793">
    <property type="term" value="C:presynapse"/>
    <property type="evidence" value="ECO:0007669"/>
    <property type="project" value="GOC"/>
</dbReference>
<dbReference type="GO" id="GO:0098978">
    <property type="term" value="C:glutamatergic synapse"/>
    <property type="evidence" value="ECO:0007669"/>
    <property type="project" value="TreeGrafter"/>
</dbReference>
<evidence type="ECO:0000313" key="16">
    <source>
        <dbReference type="Ensembl" id="ENSCCRP00010050780.1"/>
    </source>
</evidence>
<dbReference type="InterPro" id="IPR000008">
    <property type="entry name" value="C2_dom"/>
</dbReference>
<dbReference type="PROSITE" id="PS51258">
    <property type="entry name" value="MHD1"/>
    <property type="match status" value="1"/>
</dbReference>
<organism evidence="16 17">
    <name type="scientific">Cyprinus carpio</name>
    <name type="common">Common carp</name>
    <dbReference type="NCBI Taxonomy" id="7962"/>
    <lineage>
        <taxon>Eukaryota</taxon>
        <taxon>Metazoa</taxon>
        <taxon>Chordata</taxon>
        <taxon>Craniata</taxon>
        <taxon>Vertebrata</taxon>
        <taxon>Euteleostomi</taxon>
        <taxon>Actinopterygii</taxon>
        <taxon>Neopterygii</taxon>
        <taxon>Teleostei</taxon>
        <taxon>Ostariophysi</taxon>
        <taxon>Cypriniformes</taxon>
        <taxon>Cyprinidae</taxon>
        <taxon>Cyprininae</taxon>
        <taxon>Cyprinus</taxon>
    </lineage>
</organism>
<reference evidence="16" key="2">
    <citation type="submission" date="2025-09" db="UniProtKB">
        <authorList>
            <consortium name="Ensembl"/>
        </authorList>
    </citation>
    <scope>IDENTIFICATION</scope>
</reference>
<evidence type="ECO:0000256" key="5">
    <source>
        <dbReference type="ARBA" id="ARBA00022837"/>
    </source>
</evidence>
<dbReference type="InterPro" id="IPR057457">
    <property type="entry name" value="CAPS_C2"/>
</dbReference>
<evidence type="ECO:0000256" key="4">
    <source>
        <dbReference type="ARBA" id="ARBA00022723"/>
    </source>
</evidence>
<dbReference type="Pfam" id="PF25341">
    <property type="entry name" value="C2_CAPS"/>
    <property type="match status" value="1"/>
</dbReference>
<evidence type="ECO:0000256" key="1">
    <source>
        <dbReference type="ARBA" id="ARBA00004156"/>
    </source>
</evidence>
<evidence type="ECO:0000256" key="7">
    <source>
        <dbReference type="ARBA" id="ARBA00023018"/>
    </source>
</evidence>
<evidence type="ECO:0000256" key="8">
    <source>
        <dbReference type="ARBA" id="ARBA00023121"/>
    </source>
</evidence>
<evidence type="ECO:0000256" key="11">
    <source>
        <dbReference type="ARBA" id="ARBA00034103"/>
    </source>
</evidence>
<dbReference type="InterPro" id="IPR014770">
    <property type="entry name" value="Munc13_1"/>
</dbReference>
<evidence type="ECO:0000313" key="17">
    <source>
        <dbReference type="Proteomes" id="UP000694427"/>
    </source>
</evidence>
<dbReference type="InterPro" id="IPR010439">
    <property type="entry name" value="MUN_dom"/>
</dbReference>
<evidence type="ECO:0000256" key="9">
    <source>
        <dbReference type="ARBA" id="ARBA00023136"/>
    </source>
</evidence>
<dbReference type="Pfam" id="PF06292">
    <property type="entry name" value="MUN"/>
    <property type="match status" value="1"/>
</dbReference>
<evidence type="ECO:0000256" key="3">
    <source>
        <dbReference type="ARBA" id="ARBA00022483"/>
    </source>
</evidence>
<keyword evidence="2" id="KW-0813">Transport</keyword>
<evidence type="ECO:0000256" key="10">
    <source>
        <dbReference type="ARBA" id="ARBA00023329"/>
    </source>
</evidence>
<dbReference type="Pfam" id="PF00169">
    <property type="entry name" value="PH"/>
    <property type="match status" value="1"/>
</dbReference>
<dbReference type="SUPFAM" id="SSF50729">
    <property type="entry name" value="PH domain-like"/>
    <property type="match status" value="1"/>
</dbReference>
<dbReference type="PANTHER" id="PTHR12166">
    <property type="entry name" value="CALCIUM-DEPENDENT SECRETION ACTIVATOR"/>
    <property type="match status" value="1"/>
</dbReference>
<dbReference type="GO" id="GO:0030659">
    <property type="term" value="C:cytoplasmic vesicle membrane"/>
    <property type="evidence" value="ECO:0007669"/>
    <property type="project" value="UniProtKB-SubCell"/>
</dbReference>
<dbReference type="FunFam" id="2.30.29.30:FF:000007">
    <property type="entry name" value="Calcium-dependent secretion activator 2 isoform B"/>
    <property type="match status" value="1"/>
</dbReference>
<keyword evidence="3" id="KW-0268">Exocytosis</keyword>
<feature type="region of interest" description="Disordered" evidence="12">
    <location>
        <begin position="1"/>
        <end position="77"/>
    </location>
</feature>
<dbReference type="GO" id="GO:0045921">
    <property type="term" value="P:positive regulation of exocytosis"/>
    <property type="evidence" value="ECO:0007669"/>
    <property type="project" value="TreeGrafter"/>
</dbReference>
<feature type="domain" description="C2" evidence="14">
    <location>
        <begin position="346"/>
        <end position="464"/>
    </location>
</feature>
<keyword evidence="6" id="KW-0653">Protein transport</keyword>